<proteinExistence type="predicted"/>
<gene>
    <name evidence="1" type="ORF">S01H4_28799</name>
</gene>
<accession>X1B0F2</accession>
<sequence length="32" mass="3755">MFDDQTFAPPKLRDLVPGDCQYTLEISYEFTN</sequence>
<organism evidence="1">
    <name type="scientific">marine sediment metagenome</name>
    <dbReference type="NCBI Taxonomy" id="412755"/>
    <lineage>
        <taxon>unclassified sequences</taxon>
        <taxon>metagenomes</taxon>
        <taxon>ecological metagenomes</taxon>
    </lineage>
</organism>
<protein>
    <submittedName>
        <fullName evidence="1">Uncharacterized protein</fullName>
    </submittedName>
</protein>
<name>X1B0F2_9ZZZZ</name>
<evidence type="ECO:0000313" key="1">
    <source>
        <dbReference type="EMBL" id="GAG88415.1"/>
    </source>
</evidence>
<dbReference type="AlphaFoldDB" id="X1B0F2"/>
<comment type="caution">
    <text evidence="1">The sequence shown here is derived from an EMBL/GenBank/DDBJ whole genome shotgun (WGS) entry which is preliminary data.</text>
</comment>
<dbReference type="EMBL" id="BART01014430">
    <property type="protein sequence ID" value="GAG88415.1"/>
    <property type="molecule type" value="Genomic_DNA"/>
</dbReference>
<reference evidence="1" key="1">
    <citation type="journal article" date="2014" name="Front. Microbiol.">
        <title>High frequency of phylogenetically diverse reductive dehalogenase-homologous genes in deep subseafloor sedimentary metagenomes.</title>
        <authorList>
            <person name="Kawai M."/>
            <person name="Futagami T."/>
            <person name="Toyoda A."/>
            <person name="Takaki Y."/>
            <person name="Nishi S."/>
            <person name="Hori S."/>
            <person name="Arai W."/>
            <person name="Tsubouchi T."/>
            <person name="Morono Y."/>
            <person name="Uchiyama I."/>
            <person name="Ito T."/>
            <person name="Fujiyama A."/>
            <person name="Inagaki F."/>
            <person name="Takami H."/>
        </authorList>
    </citation>
    <scope>NUCLEOTIDE SEQUENCE</scope>
    <source>
        <strain evidence="1">Expedition CK06-06</strain>
    </source>
</reference>
<feature type="non-terminal residue" evidence="1">
    <location>
        <position position="32"/>
    </location>
</feature>